<dbReference type="EMBL" id="BRYB01003239">
    <property type="protein sequence ID" value="GMI33226.1"/>
    <property type="molecule type" value="Genomic_DNA"/>
</dbReference>
<evidence type="ECO:0000259" key="2">
    <source>
        <dbReference type="Pfam" id="PF00582"/>
    </source>
</evidence>
<name>A0ABQ6MVA0_9STRA</name>
<feature type="compositionally biased region" description="Low complexity" evidence="1">
    <location>
        <begin position="134"/>
        <end position="148"/>
    </location>
</feature>
<dbReference type="SUPFAM" id="SSF52402">
    <property type="entry name" value="Adenine nucleotide alpha hydrolases-like"/>
    <property type="match status" value="1"/>
</dbReference>
<sequence>MTKLQLYRKLRAEFQKIQQKQTTDPQLNILPPEELDQLAMGELSRAMGTSEALLGSILTSSTPKQKARSPGKYLVPADSIPESATAFSPLPSAERGSPLLTGSQRKSLVISPTPLDVKLNMSYRDPRASPVPPSEGEAAAAAAPDLADVPPPSPRVAAEEKSQKCGALIKSLTQEVYHHYVVGMDGSEVSMTAFKTALTLRKKKGKMYVLHVKDLTKNAKLPLNLRWEGISETTESFLAPTMPKSCYSLDAIVKTSEQSTKEVFVEHVNSIDQGVFVCLGWTGRKGLKDDPTVLGQVADVTMKTCQHPVIICKKEPSATEPHHYMICVDADTSRGMWAFDTITSLSRRVDLVTVVYCYENGDDEKMLAVKKEYDAAIKMNGFDPKLVSFKGIDKPGGTPVHQCLTDFLGEEMPTFAVVAPDVNLARPELSVSEKIIKNVKSNVIILKIPKDLE</sequence>
<dbReference type="Pfam" id="PF00582">
    <property type="entry name" value="Usp"/>
    <property type="match status" value="1"/>
</dbReference>
<reference evidence="3 4" key="1">
    <citation type="journal article" date="2023" name="Commun. Biol.">
        <title>Genome analysis of Parmales, the sister group of diatoms, reveals the evolutionary specialization of diatoms from phago-mixotrophs to photoautotrophs.</title>
        <authorList>
            <person name="Ban H."/>
            <person name="Sato S."/>
            <person name="Yoshikawa S."/>
            <person name="Yamada K."/>
            <person name="Nakamura Y."/>
            <person name="Ichinomiya M."/>
            <person name="Sato N."/>
            <person name="Blanc-Mathieu R."/>
            <person name="Endo H."/>
            <person name="Kuwata A."/>
            <person name="Ogata H."/>
        </authorList>
    </citation>
    <scope>NUCLEOTIDE SEQUENCE [LARGE SCALE GENOMIC DNA]</scope>
</reference>
<protein>
    <recommendedName>
        <fullName evidence="2">UspA domain-containing protein</fullName>
    </recommendedName>
</protein>
<dbReference type="Proteomes" id="UP001165060">
    <property type="component" value="Unassembled WGS sequence"/>
</dbReference>
<organism evidence="3 4">
    <name type="scientific">Tetraparma gracilis</name>
    <dbReference type="NCBI Taxonomy" id="2962635"/>
    <lineage>
        <taxon>Eukaryota</taxon>
        <taxon>Sar</taxon>
        <taxon>Stramenopiles</taxon>
        <taxon>Ochrophyta</taxon>
        <taxon>Bolidophyceae</taxon>
        <taxon>Parmales</taxon>
        <taxon>Triparmaceae</taxon>
        <taxon>Tetraparma</taxon>
    </lineage>
</organism>
<feature type="region of interest" description="Disordered" evidence="1">
    <location>
        <begin position="57"/>
        <end position="107"/>
    </location>
</feature>
<evidence type="ECO:0000313" key="3">
    <source>
        <dbReference type="EMBL" id="GMI33226.1"/>
    </source>
</evidence>
<gene>
    <name evidence="3" type="ORF">TeGR_g3119</name>
</gene>
<evidence type="ECO:0000256" key="1">
    <source>
        <dbReference type="SAM" id="MobiDB-lite"/>
    </source>
</evidence>
<comment type="caution">
    <text evidence="3">The sequence shown here is derived from an EMBL/GenBank/DDBJ whole genome shotgun (WGS) entry which is preliminary data.</text>
</comment>
<accession>A0ABQ6MVA0</accession>
<feature type="domain" description="UspA" evidence="2">
    <location>
        <begin position="177"/>
        <end position="313"/>
    </location>
</feature>
<dbReference type="InterPro" id="IPR006016">
    <property type="entry name" value="UspA"/>
</dbReference>
<evidence type="ECO:0000313" key="4">
    <source>
        <dbReference type="Proteomes" id="UP001165060"/>
    </source>
</evidence>
<dbReference type="Gene3D" id="3.40.50.12370">
    <property type="match status" value="1"/>
</dbReference>
<proteinExistence type="predicted"/>
<feature type="region of interest" description="Disordered" evidence="1">
    <location>
        <begin position="120"/>
        <end position="160"/>
    </location>
</feature>
<keyword evidence="4" id="KW-1185">Reference proteome</keyword>